<accession>A0ABZ2YR39</accession>
<evidence type="ECO:0000313" key="1">
    <source>
        <dbReference type="EMBL" id="WZN41958.1"/>
    </source>
</evidence>
<evidence type="ECO:0008006" key="3">
    <source>
        <dbReference type="Google" id="ProtNLM"/>
    </source>
</evidence>
<evidence type="ECO:0000313" key="2">
    <source>
        <dbReference type="Proteomes" id="UP001485459"/>
    </source>
</evidence>
<name>A0ABZ2YR39_9BACT</name>
<organism evidence="1 2">
    <name type="scientific">Chitinophaga pollutisoli</name>
    <dbReference type="NCBI Taxonomy" id="3133966"/>
    <lineage>
        <taxon>Bacteria</taxon>
        <taxon>Pseudomonadati</taxon>
        <taxon>Bacteroidota</taxon>
        <taxon>Chitinophagia</taxon>
        <taxon>Chitinophagales</taxon>
        <taxon>Chitinophagaceae</taxon>
        <taxon>Chitinophaga</taxon>
    </lineage>
</organism>
<dbReference type="EMBL" id="CP149822">
    <property type="protein sequence ID" value="WZN41958.1"/>
    <property type="molecule type" value="Genomic_DNA"/>
</dbReference>
<reference evidence="2" key="1">
    <citation type="submission" date="2024-03" db="EMBL/GenBank/DDBJ databases">
        <title>Chitinophaga horti sp. nov., isolated from garden soil.</title>
        <authorList>
            <person name="Lee D.S."/>
            <person name="Han D.M."/>
            <person name="Baek J.H."/>
            <person name="Choi D.G."/>
            <person name="Jeon J.H."/>
            <person name="Jeon C.O."/>
        </authorList>
    </citation>
    <scope>NUCLEOTIDE SEQUENCE [LARGE SCALE GENOMIC DNA]</scope>
    <source>
        <strain evidence="2">GPA1</strain>
    </source>
</reference>
<keyword evidence="2" id="KW-1185">Reference proteome</keyword>
<proteinExistence type="predicted"/>
<gene>
    <name evidence="1" type="ORF">WJU16_02770</name>
</gene>
<protein>
    <recommendedName>
        <fullName evidence="3">Ferritin-like metal-binding protein YciE</fullName>
    </recommendedName>
</protein>
<dbReference type="Proteomes" id="UP001485459">
    <property type="component" value="Chromosome"/>
</dbReference>
<dbReference type="RefSeq" id="WP_341836801.1">
    <property type="nucleotide sequence ID" value="NZ_CP149822.1"/>
</dbReference>
<sequence>MIEHMVNMNEMLRAQLQYTQSDTSSHNTSTDGISDYQSLKEKITKILSGEFTGNLQAFCDALSGSVNKICTELYSLYLSAVQSKDRTSKKDQLHFYRNLSSQMEELIWLISVLSPANLSEDNIVPLSIYLPQRSQLRKKTVA</sequence>